<proteinExistence type="predicted"/>
<dbReference type="AlphaFoldDB" id="A0A939HNX6"/>
<dbReference type="NCBIfam" id="TIGR00791">
    <property type="entry name" value="gntP"/>
    <property type="match status" value="1"/>
</dbReference>
<keyword evidence="1" id="KW-0472">Membrane</keyword>
<dbReference type="RefSeq" id="WP_207847474.1">
    <property type="nucleotide sequence ID" value="NZ_JAFVMH010000014.1"/>
</dbReference>
<feature type="transmembrane region" description="Helical" evidence="1">
    <location>
        <begin position="229"/>
        <end position="250"/>
    </location>
</feature>
<keyword evidence="1" id="KW-0812">Transmembrane</keyword>
<evidence type="ECO:0008006" key="4">
    <source>
        <dbReference type="Google" id="ProtNLM"/>
    </source>
</evidence>
<evidence type="ECO:0000256" key="1">
    <source>
        <dbReference type="SAM" id="Phobius"/>
    </source>
</evidence>
<dbReference type="Pfam" id="PF02447">
    <property type="entry name" value="GntP_permease"/>
    <property type="match status" value="1"/>
</dbReference>
<comment type="caution">
    <text evidence="2">The sequence shown here is derived from an EMBL/GenBank/DDBJ whole genome shotgun (WGS) entry which is preliminary data.</text>
</comment>
<keyword evidence="1" id="KW-1133">Transmembrane helix</keyword>
<protein>
    <recommendedName>
        <fullName evidence="4">Gluconate permease</fullName>
    </recommendedName>
</protein>
<feature type="transmembrane region" description="Helical" evidence="1">
    <location>
        <begin position="420"/>
        <end position="445"/>
    </location>
</feature>
<reference evidence="2" key="1">
    <citation type="submission" date="2021-03" db="EMBL/GenBank/DDBJ databases">
        <title>The complete genome sequence of Acetobacter sp. TBRC 12339.</title>
        <authorList>
            <person name="Charoenyingcharoen P."/>
            <person name="Yukphan P."/>
        </authorList>
    </citation>
    <scope>NUCLEOTIDE SEQUENCE</scope>
    <source>
        <strain evidence="2">TBRC 12339</strain>
    </source>
</reference>
<dbReference type="Proteomes" id="UP000664073">
    <property type="component" value="Unassembled WGS sequence"/>
</dbReference>
<evidence type="ECO:0000313" key="2">
    <source>
        <dbReference type="EMBL" id="MBO1326655.1"/>
    </source>
</evidence>
<organism evidence="2 3">
    <name type="scientific">Acetobacter garciniae</name>
    <dbReference type="NCBI Taxonomy" id="2817435"/>
    <lineage>
        <taxon>Bacteria</taxon>
        <taxon>Pseudomonadati</taxon>
        <taxon>Pseudomonadota</taxon>
        <taxon>Alphaproteobacteria</taxon>
        <taxon>Acetobacterales</taxon>
        <taxon>Acetobacteraceae</taxon>
        <taxon>Acetobacter</taxon>
    </lineage>
</organism>
<dbReference type="InterPro" id="IPR003474">
    <property type="entry name" value="Glcn_transporter"/>
</dbReference>
<dbReference type="GO" id="GO:0015128">
    <property type="term" value="F:gluconate transmembrane transporter activity"/>
    <property type="evidence" value="ECO:0007669"/>
    <property type="project" value="InterPro"/>
</dbReference>
<keyword evidence="3" id="KW-1185">Reference proteome</keyword>
<dbReference type="EMBL" id="JAFVMH010000014">
    <property type="protein sequence ID" value="MBO1326655.1"/>
    <property type="molecule type" value="Genomic_DNA"/>
</dbReference>
<evidence type="ECO:0000313" key="3">
    <source>
        <dbReference type="Proteomes" id="UP000664073"/>
    </source>
</evidence>
<accession>A0A939HNX6</accession>
<dbReference type="PANTHER" id="PTHR30354:SF26">
    <property type="entry name" value="TRANSPORTER, PUTATIVE-RELATED"/>
    <property type="match status" value="1"/>
</dbReference>
<feature type="transmembrane region" description="Helical" evidence="1">
    <location>
        <begin position="178"/>
        <end position="198"/>
    </location>
</feature>
<name>A0A939HNX6_9PROT</name>
<feature type="transmembrane region" description="Helical" evidence="1">
    <location>
        <begin position="301"/>
        <end position="323"/>
    </location>
</feature>
<feature type="transmembrane region" description="Helical" evidence="1">
    <location>
        <begin position="62"/>
        <end position="80"/>
    </location>
</feature>
<feature type="transmembrane region" description="Helical" evidence="1">
    <location>
        <begin position="378"/>
        <end position="400"/>
    </location>
</feature>
<feature type="transmembrane region" description="Helical" evidence="1">
    <location>
        <begin position="270"/>
        <end position="289"/>
    </location>
</feature>
<sequence length="446" mass="45702">MTPLFILAVGAAAIVAVILLIARFRFEPTLTLFGVAIAVGLAVGHAPTQAVSSFEAGAGHTLGHIAFIIAFGTMLGRMITESGAAQAIARTLIRLFGPRNIHWAMMLIGLVVGLPIFFDVGFVLLAPLAFVAARAARQPILLAALPLASGLSVVHALLPPHPAIMVAVQAYHARVGLVLLLGGIIAVPTAILTGPVFARFVAGRMKVHGVSSLEAQVLDTQVARAEPPVWLALLAVLMPVLLILAGLVLGGLFPTGMGHRVGELLGSTDIALALSVGFACVALGHARGLNSKAMSAHLHDCLAPIAFLVLLIGAGGGFGRALIDAGVSDVLTGLARHWHMPILLMAWGLAALVRLATGSATVAMSTAAALLAPMAQQAGVVSPEAMVLATGAGSVAFGPVTDPGFWQIKEYLGLSMGQTLLTWSVIETAIALLALAGASLFQYLAA</sequence>
<feature type="transmembrane region" description="Helical" evidence="1">
    <location>
        <begin position="5"/>
        <end position="24"/>
    </location>
</feature>
<feature type="transmembrane region" description="Helical" evidence="1">
    <location>
        <begin position="343"/>
        <end position="371"/>
    </location>
</feature>
<dbReference type="GO" id="GO:0005886">
    <property type="term" value="C:plasma membrane"/>
    <property type="evidence" value="ECO:0007669"/>
    <property type="project" value="TreeGrafter"/>
</dbReference>
<gene>
    <name evidence="2" type="ORF">J2D77_16020</name>
</gene>
<feature type="transmembrane region" description="Helical" evidence="1">
    <location>
        <begin position="30"/>
        <end position="50"/>
    </location>
</feature>
<feature type="transmembrane region" description="Helical" evidence="1">
    <location>
        <begin position="100"/>
        <end position="133"/>
    </location>
</feature>
<dbReference type="PANTHER" id="PTHR30354">
    <property type="entry name" value="GNT FAMILY GLUCONATE TRANSPORTER"/>
    <property type="match status" value="1"/>
</dbReference>
<dbReference type="PIRSF" id="PIRSF002746">
    <property type="entry name" value="Gluconate_transporter"/>
    <property type="match status" value="1"/>
</dbReference>